<dbReference type="RefSeq" id="WP_002997360.1">
    <property type="nucleotide sequence ID" value="NZ_GL379771.1"/>
</dbReference>
<dbReference type="eggNOG" id="ENOG5033511">
    <property type="taxonomic scope" value="Bacteria"/>
</dbReference>
<evidence type="ECO:0000313" key="1">
    <source>
        <dbReference type="EMBL" id="EFK59490.1"/>
    </source>
</evidence>
<dbReference type="EMBL" id="ACHA02000002">
    <property type="protein sequence ID" value="EFK59490.1"/>
    <property type="molecule type" value="Genomic_DNA"/>
</dbReference>
<name>D7VHD8_SPHSI</name>
<dbReference type="AlphaFoldDB" id="D7VHD8"/>
<sequence length="71" mass="8500">MAAIKISDSDWEILKVKLKRKYNSLTQEDLLYREGQEEELVQRLAKRIRRNTDYILFTLGKELEDLTSNRL</sequence>
<dbReference type="Proteomes" id="UP000006258">
    <property type="component" value="Unassembled WGS sequence"/>
</dbReference>
<protein>
    <submittedName>
        <fullName evidence="1">Uncharacterized protein</fullName>
    </submittedName>
</protein>
<keyword evidence="2" id="KW-1185">Reference proteome</keyword>
<dbReference type="GeneID" id="95429350"/>
<dbReference type="HOGENOM" id="CLU_135567_4_4_10"/>
<dbReference type="STRING" id="525373.HMPREF0766_10407"/>
<dbReference type="Gene3D" id="1.10.1470.10">
    <property type="entry name" value="YjbJ"/>
    <property type="match status" value="1"/>
</dbReference>
<accession>D7VHD8</accession>
<organism evidence="1 2">
    <name type="scientific">Sphingobacterium spiritivorum ATCC 33861</name>
    <dbReference type="NCBI Taxonomy" id="525373"/>
    <lineage>
        <taxon>Bacteria</taxon>
        <taxon>Pseudomonadati</taxon>
        <taxon>Bacteroidota</taxon>
        <taxon>Sphingobacteriia</taxon>
        <taxon>Sphingobacteriales</taxon>
        <taxon>Sphingobacteriaceae</taxon>
        <taxon>Sphingobacterium</taxon>
    </lineage>
</organism>
<dbReference type="InterPro" id="IPR036629">
    <property type="entry name" value="YjbJ_sf"/>
</dbReference>
<reference evidence="1" key="1">
    <citation type="submission" date="2010-07" db="EMBL/GenBank/DDBJ databases">
        <authorList>
            <person name="Muzny D."/>
            <person name="Qin X."/>
            <person name="Buhay C."/>
            <person name="Dugan-Rocha S."/>
            <person name="Ding Y."/>
            <person name="Chen G."/>
            <person name="Hawes A."/>
            <person name="Holder M."/>
            <person name="Jhangiani S."/>
            <person name="Johnson A."/>
            <person name="Khan Z."/>
            <person name="Li Z."/>
            <person name="Liu W."/>
            <person name="Liu X."/>
            <person name="Perez L."/>
            <person name="Shen H."/>
            <person name="Wang Q."/>
            <person name="Watt J."/>
            <person name="Xi L."/>
            <person name="Xin Y."/>
            <person name="Zhou J."/>
            <person name="Deng J."/>
            <person name="Jiang H."/>
            <person name="Liu Y."/>
            <person name="Qu J."/>
            <person name="Song X.-Z."/>
            <person name="Zhang L."/>
            <person name="Villasana D."/>
            <person name="Johnson A."/>
            <person name="Liu J."/>
            <person name="Liyanage D."/>
            <person name="Lorensuhewa L."/>
            <person name="Robinson T."/>
            <person name="Song A."/>
            <person name="Song B.-B."/>
            <person name="Dinh H."/>
            <person name="Thornton R."/>
            <person name="Coyle M."/>
            <person name="Francisco L."/>
            <person name="Jackson L."/>
            <person name="Javaid M."/>
            <person name="Korchina V."/>
            <person name="Kovar C."/>
            <person name="Mata R."/>
            <person name="Mathew T."/>
            <person name="Ngo R."/>
            <person name="Nguyen L."/>
            <person name="Nguyen N."/>
            <person name="Okwuonu G."/>
            <person name="Ongeri F."/>
            <person name="Pham C."/>
            <person name="Simmons D."/>
            <person name="Wilczek-Boney K."/>
            <person name="Hale W."/>
            <person name="Jakkamsetti A."/>
            <person name="Pham P."/>
            <person name="Ruth R."/>
            <person name="San Lucas F."/>
            <person name="Warren J."/>
            <person name="Zhang J."/>
            <person name="Zhao Z."/>
            <person name="Zhou C."/>
            <person name="Zhu D."/>
            <person name="Lee S."/>
            <person name="Bess C."/>
            <person name="Blankenburg K."/>
            <person name="Forbes L."/>
            <person name="Fu Q."/>
            <person name="Gubbala S."/>
            <person name="Hirani K."/>
            <person name="Jayaseelan J.C."/>
            <person name="Lara F."/>
            <person name="Munidasa M."/>
            <person name="Palculict T."/>
            <person name="Patil S."/>
            <person name="Pu L.-L."/>
            <person name="Saada N."/>
            <person name="Tang L."/>
            <person name="Weissenberger G."/>
            <person name="Zhu Y."/>
            <person name="Hemphill L."/>
            <person name="Shang Y."/>
            <person name="Youmans B."/>
            <person name="Ayvaz T."/>
            <person name="Ross M."/>
            <person name="Santibanez J."/>
            <person name="Aqrawi P."/>
            <person name="Gross S."/>
            <person name="Joshi V."/>
            <person name="Fowler G."/>
            <person name="Nazareth L."/>
            <person name="Reid J."/>
            <person name="Worley K."/>
            <person name="Petrosino J."/>
            <person name="Highlander S."/>
            <person name="Gibbs R."/>
        </authorList>
    </citation>
    <scope>NUCLEOTIDE SEQUENCE [LARGE SCALE GENOMIC DNA]</scope>
    <source>
        <strain evidence="1">ATCC 33861</strain>
    </source>
</reference>
<proteinExistence type="predicted"/>
<dbReference type="OrthoDB" id="770226at2"/>
<evidence type="ECO:0000313" key="2">
    <source>
        <dbReference type="Proteomes" id="UP000006258"/>
    </source>
</evidence>
<comment type="caution">
    <text evidence="1">The sequence shown here is derived from an EMBL/GenBank/DDBJ whole genome shotgun (WGS) entry which is preliminary data.</text>
</comment>
<gene>
    <name evidence="1" type="ORF">HMPREF0766_10407</name>
</gene>